<dbReference type="EMBL" id="CP000930">
    <property type="protein sequence ID" value="ABZ83820.1"/>
    <property type="molecule type" value="Genomic_DNA"/>
</dbReference>
<dbReference type="AlphaFoldDB" id="B0TB93"/>
<dbReference type="OrthoDB" id="2081280at2"/>
<evidence type="ECO:0000313" key="2">
    <source>
        <dbReference type="Proteomes" id="UP000008550"/>
    </source>
</evidence>
<evidence type="ECO:0000313" key="1">
    <source>
        <dbReference type="EMBL" id="ABZ83820.1"/>
    </source>
</evidence>
<dbReference type="STRING" id="498761.HM1_0735"/>
<protein>
    <submittedName>
        <fullName evidence="1">Uncharacterized protein</fullName>
    </submittedName>
</protein>
<dbReference type="HOGENOM" id="CLU_1376507_0_0_9"/>
<proteinExistence type="predicted"/>
<keyword evidence="2" id="KW-1185">Reference proteome</keyword>
<name>B0TB93_HELMI</name>
<gene>
    <name evidence="1" type="ORF">HM1_0735</name>
</gene>
<dbReference type="Proteomes" id="UP000008550">
    <property type="component" value="Chromosome"/>
</dbReference>
<dbReference type="RefSeq" id="WP_012282339.1">
    <property type="nucleotide sequence ID" value="NC_010337.2"/>
</dbReference>
<accession>B0TB93</accession>
<sequence length="198" mass="22566">MEVKGRTGVIPARLQVLSGRYDALEEPLVFSVFGKKREPALIRLPLAEETSPEEPTDASQPYIPTVTAEYRGCAWTFEREQVRVDLNILLFIVLRPKRGRYSLIPVYHRCRWERPWRDLLTDREAVVDPARWDGQARVGAIRCQVQGWQQREGCLEIRLFAVGPVSLKLYEWREVGLGASMVLAPASSPKGRLPHTMG</sequence>
<organism evidence="1 2">
    <name type="scientific">Heliobacterium modesticaldum (strain ATCC 51547 / Ice1)</name>
    <dbReference type="NCBI Taxonomy" id="498761"/>
    <lineage>
        <taxon>Bacteria</taxon>
        <taxon>Bacillati</taxon>
        <taxon>Bacillota</taxon>
        <taxon>Clostridia</taxon>
        <taxon>Eubacteriales</taxon>
        <taxon>Heliobacteriaceae</taxon>
        <taxon>Heliomicrobium</taxon>
    </lineage>
</organism>
<dbReference type="KEGG" id="hmo:HM1_0735"/>
<reference evidence="1 2" key="1">
    <citation type="journal article" date="2008" name="J. Bacteriol.">
        <title>The genome of Heliobacterium modesticaldum, a phototrophic representative of the Firmicutes containing the simplest photosynthetic apparatus.</title>
        <authorList>
            <person name="Sattley W.M."/>
            <person name="Madigan M.T."/>
            <person name="Swingley W.D."/>
            <person name="Cheung P.C."/>
            <person name="Clocksin K.M."/>
            <person name="Conrad A.L."/>
            <person name="Dejesa L.C."/>
            <person name="Honchak B.M."/>
            <person name="Jung D.O."/>
            <person name="Karbach L.E."/>
            <person name="Kurdoglu A."/>
            <person name="Lahiri S."/>
            <person name="Mastrian S.D."/>
            <person name="Page L.E."/>
            <person name="Taylor H.L."/>
            <person name="Wang Z.T."/>
            <person name="Raymond J."/>
            <person name="Chen M."/>
            <person name="Blankenship R.E."/>
            <person name="Touchman J.W."/>
        </authorList>
    </citation>
    <scope>NUCLEOTIDE SEQUENCE [LARGE SCALE GENOMIC DNA]</scope>
    <source>
        <strain evidence="2">ATCC 51547 / Ice1</strain>
    </source>
</reference>